<dbReference type="EMBL" id="BK015473">
    <property type="protein sequence ID" value="DAE08720.1"/>
    <property type="molecule type" value="Genomic_DNA"/>
</dbReference>
<dbReference type="InterPro" id="IPR048494">
    <property type="entry name" value="Dit-like_N"/>
</dbReference>
<evidence type="ECO:0000313" key="2">
    <source>
        <dbReference type="EMBL" id="DAE08720.1"/>
    </source>
</evidence>
<reference evidence="2" key="1">
    <citation type="journal article" date="2021" name="Proc. Natl. Acad. Sci. U.S.A.">
        <title>A Catalog of Tens of Thousands of Viruses from Human Metagenomes Reveals Hidden Associations with Chronic Diseases.</title>
        <authorList>
            <person name="Tisza M.J."/>
            <person name="Buck C.B."/>
        </authorList>
    </citation>
    <scope>NUCLEOTIDE SEQUENCE</scope>
    <source>
        <strain evidence="2">Ct3lF2</strain>
    </source>
</reference>
<evidence type="ECO:0000259" key="1">
    <source>
        <dbReference type="Pfam" id="PF21821"/>
    </source>
</evidence>
<dbReference type="Pfam" id="PF21821">
    <property type="entry name" value="Dit_like"/>
    <property type="match status" value="1"/>
</dbReference>
<sequence>MSYYLTGDSGTVAFQPFSGVVESEDATYSNKVTSNPIEGGGAIDDNAVADPVKVSVSGAITSPIGGERATLIAMCQNRDLLTYRGEDVYNDMLITSLSIGRSKAAGIGGFTFKLTLQQMRLTGAAYAPVMAFAMSGSDRAATRSKVTEKSAKAEENIGLVTASSGYADYVSSFNDPQPKNTGITSARTNPTYRGY</sequence>
<proteinExistence type="predicted"/>
<protein>
    <recommendedName>
        <fullName evidence="1">Dit-like phage tail protein N-terminal domain-containing protein</fullName>
    </recommendedName>
</protein>
<name>A0A8S5PPM4_9CAUD</name>
<organism evidence="2">
    <name type="scientific">Siphoviridae sp. ct3lF2</name>
    <dbReference type="NCBI Taxonomy" id="2825324"/>
    <lineage>
        <taxon>Viruses</taxon>
        <taxon>Duplodnaviria</taxon>
        <taxon>Heunggongvirae</taxon>
        <taxon>Uroviricota</taxon>
        <taxon>Caudoviricetes</taxon>
    </lineage>
</organism>
<accession>A0A8S5PPM4</accession>
<feature type="domain" description="Dit-like phage tail protein N-terminal" evidence="1">
    <location>
        <begin position="20"/>
        <end position="127"/>
    </location>
</feature>